<feature type="transmembrane region" description="Helical" evidence="1">
    <location>
        <begin position="94"/>
        <end position="113"/>
    </location>
</feature>
<gene>
    <name evidence="2" type="ORF">ENKO_16340</name>
</gene>
<evidence type="ECO:0000256" key="1">
    <source>
        <dbReference type="SAM" id="Phobius"/>
    </source>
</evidence>
<feature type="transmembrane region" description="Helical" evidence="1">
    <location>
        <begin position="43"/>
        <end position="60"/>
    </location>
</feature>
<feature type="transmembrane region" description="Helical" evidence="1">
    <location>
        <begin position="178"/>
        <end position="194"/>
    </location>
</feature>
<evidence type="ECO:0000313" key="2">
    <source>
        <dbReference type="EMBL" id="BCU55040.1"/>
    </source>
</evidence>
<dbReference type="AlphaFoldDB" id="A0AA86IPB6"/>
<sequence>MAVLRTFLFFLGAAALSSIAVLCLWGDIYLFDYDIPEISLTEIVQELVLAGIVAIHFLLAKKHELLRYCNILVGGFFLTMLIRELDAAFDLISHGSWVWFALLATLCAVILPLKHYRQTLAQLTEYTRSPWYGVMLSGLLAVLVFSRLFGMQAMWHAILADGYVRIVKNAVEEGSESFGYMLCLTASIGYYCNFRRMASRNASLANAGV</sequence>
<accession>A0AA86IPB6</accession>
<feature type="transmembrane region" description="Helical" evidence="1">
    <location>
        <begin position="7"/>
        <end position="31"/>
    </location>
</feature>
<keyword evidence="1" id="KW-0472">Membrane</keyword>
<feature type="transmembrane region" description="Helical" evidence="1">
    <location>
        <begin position="65"/>
        <end position="82"/>
    </location>
</feature>
<keyword evidence="1" id="KW-1133">Transmembrane helix</keyword>
<keyword evidence="1" id="KW-0812">Transmembrane</keyword>
<dbReference type="RefSeq" id="WP_088219019.1">
    <property type="nucleotide sequence ID" value="NZ_AP024590.1"/>
</dbReference>
<name>A0AA86IPB6_9ENTR</name>
<organism evidence="2 3">
    <name type="scientific">Enterobacter kobei</name>
    <dbReference type="NCBI Taxonomy" id="208224"/>
    <lineage>
        <taxon>Bacteria</taxon>
        <taxon>Pseudomonadati</taxon>
        <taxon>Pseudomonadota</taxon>
        <taxon>Gammaproteobacteria</taxon>
        <taxon>Enterobacterales</taxon>
        <taxon>Enterobacteriaceae</taxon>
        <taxon>Enterobacter</taxon>
        <taxon>Enterobacter cloacae complex</taxon>
    </lineage>
</organism>
<proteinExistence type="predicted"/>
<evidence type="ECO:0000313" key="3">
    <source>
        <dbReference type="Proteomes" id="UP000682928"/>
    </source>
</evidence>
<protein>
    <submittedName>
        <fullName evidence="2">Uncharacterized protein</fullName>
    </submittedName>
</protein>
<dbReference type="EMBL" id="AP024590">
    <property type="protein sequence ID" value="BCU55040.1"/>
    <property type="molecule type" value="Genomic_DNA"/>
</dbReference>
<dbReference type="Proteomes" id="UP000682928">
    <property type="component" value="Chromosome"/>
</dbReference>
<feature type="transmembrane region" description="Helical" evidence="1">
    <location>
        <begin position="134"/>
        <end position="158"/>
    </location>
</feature>
<reference evidence="2" key="1">
    <citation type="submission" date="2021-04" db="EMBL/GenBank/DDBJ databases">
        <title>Difference and commonality of drug resistance evolution in various bacteria. and drug sensitivity profiles.</title>
        <authorList>
            <person name="Maeda T."/>
            <person name="Shibai A."/>
            <person name="Kawada K."/>
            <person name="Kotani H."/>
            <person name="Tarusawa Y."/>
            <person name="Tanabe K."/>
            <person name="Furusawa C."/>
        </authorList>
    </citation>
    <scope>NUCLEOTIDE SEQUENCE</scope>
    <source>
        <strain evidence="2">JCM 8580</strain>
    </source>
</reference>